<gene>
    <name evidence="6" type="ORF">MNBD_UNCLBAC01-927</name>
</gene>
<comment type="similarity">
    <text evidence="1">Belongs to the HSP15 family.</text>
</comment>
<dbReference type="InterPro" id="IPR025708">
    <property type="entry name" value="HSP15"/>
</dbReference>
<dbReference type="GO" id="GO:0003677">
    <property type="term" value="F:DNA binding"/>
    <property type="evidence" value="ECO:0007669"/>
    <property type="project" value="UniProtKB-KW"/>
</dbReference>
<feature type="domain" description="RNA-binding S4" evidence="5">
    <location>
        <begin position="14"/>
        <end position="72"/>
    </location>
</feature>
<evidence type="ECO:0000256" key="4">
    <source>
        <dbReference type="SAM" id="MobiDB-lite"/>
    </source>
</evidence>
<dbReference type="SUPFAM" id="SSF55174">
    <property type="entry name" value="Alpha-L RNA-binding motif"/>
    <property type="match status" value="1"/>
</dbReference>
<dbReference type="SMART" id="SM00363">
    <property type="entry name" value="S4"/>
    <property type="match status" value="1"/>
</dbReference>
<evidence type="ECO:0000259" key="5">
    <source>
        <dbReference type="SMART" id="SM00363"/>
    </source>
</evidence>
<proteinExistence type="inferred from homology"/>
<dbReference type="PIRSF" id="PIRSF016821">
    <property type="entry name" value="HSP15"/>
    <property type="match status" value="1"/>
</dbReference>
<protein>
    <submittedName>
        <fullName evidence="6">Ribosome-associated heat shock protein implicated in the recycling of the 50S subunit (S4 paralog)</fullName>
    </submittedName>
</protein>
<dbReference type="Pfam" id="PF01479">
    <property type="entry name" value="S4"/>
    <property type="match status" value="1"/>
</dbReference>
<dbReference type="InterPro" id="IPR036986">
    <property type="entry name" value="S4_RNA-bd_sf"/>
</dbReference>
<keyword evidence="6" id="KW-0346">Stress response</keyword>
<sequence length="136" mass="15964">MSNSKDIRSPINAVRIDKWLWAVRICKTRTIATNLCKRQKVFIDGQAVKPSREVHSEQVVIIKREGIQWHYKIIQCIDKRVGASLAAECKENITPQENLERLKIMKSPWTPRREQGRGRPTKKERRELNKLFTTEI</sequence>
<dbReference type="EMBL" id="UOGJ01000127">
    <property type="protein sequence ID" value="VAX37410.1"/>
    <property type="molecule type" value="Genomic_DNA"/>
</dbReference>
<reference evidence="6" key="1">
    <citation type="submission" date="2018-06" db="EMBL/GenBank/DDBJ databases">
        <authorList>
            <person name="Zhirakovskaya E."/>
        </authorList>
    </citation>
    <scope>NUCLEOTIDE SEQUENCE</scope>
</reference>
<dbReference type="AlphaFoldDB" id="A0A3B1DQV3"/>
<evidence type="ECO:0000256" key="3">
    <source>
        <dbReference type="ARBA" id="ARBA00023125"/>
    </source>
</evidence>
<dbReference type="GO" id="GO:0003727">
    <property type="term" value="F:single-stranded RNA binding"/>
    <property type="evidence" value="ECO:0007669"/>
    <property type="project" value="InterPro"/>
</dbReference>
<evidence type="ECO:0000313" key="6">
    <source>
        <dbReference type="EMBL" id="VAX37410.1"/>
    </source>
</evidence>
<evidence type="ECO:0000256" key="1">
    <source>
        <dbReference type="ARBA" id="ARBA00008396"/>
    </source>
</evidence>
<dbReference type="InterPro" id="IPR002942">
    <property type="entry name" value="S4_RNA-bd"/>
</dbReference>
<dbReference type="GO" id="GO:0043023">
    <property type="term" value="F:ribosomal large subunit binding"/>
    <property type="evidence" value="ECO:0007669"/>
    <property type="project" value="InterPro"/>
</dbReference>
<organism evidence="6">
    <name type="scientific">hydrothermal vent metagenome</name>
    <dbReference type="NCBI Taxonomy" id="652676"/>
    <lineage>
        <taxon>unclassified sequences</taxon>
        <taxon>metagenomes</taxon>
        <taxon>ecological metagenomes</taxon>
    </lineage>
</organism>
<name>A0A3B1DQV3_9ZZZZ</name>
<evidence type="ECO:0000256" key="2">
    <source>
        <dbReference type="ARBA" id="ARBA00022884"/>
    </source>
</evidence>
<dbReference type="Gene3D" id="3.10.290.10">
    <property type="entry name" value="RNA-binding S4 domain"/>
    <property type="match status" value="1"/>
</dbReference>
<accession>A0A3B1DQV3</accession>
<feature type="region of interest" description="Disordered" evidence="4">
    <location>
        <begin position="106"/>
        <end position="136"/>
    </location>
</feature>
<keyword evidence="2" id="KW-0694">RNA-binding</keyword>
<dbReference type="PROSITE" id="PS50889">
    <property type="entry name" value="S4"/>
    <property type="match status" value="1"/>
</dbReference>
<dbReference type="GO" id="GO:0034605">
    <property type="term" value="P:cellular response to heat"/>
    <property type="evidence" value="ECO:0007669"/>
    <property type="project" value="InterPro"/>
</dbReference>
<keyword evidence="3" id="KW-0238">DNA-binding</keyword>
<dbReference type="CDD" id="cd00165">
    <property type="entry name" value="S4"/>
    <property type="match status" value="1"/>
</dbReference>